<dbReference type="RefSeq" id="WP_089867296.1">
    <property type="nucleotide sequence ID" value="NZ_FOTC01000001.1"/>
</dbReference>
<feature type="compositionally biased region" description="Acidic residues" evidence="1">
    <location>
        <begin position="225"/>
        <end position="239"/>
    </location>
</feature>
<feature type="compositionally biased region" description="Low complexity" evidence="1">
    <location>
        <begin position="139"/>
        <end position="157"/>
    </location>
</feature>
<accession>A0A1I4CSI3</accession>
<dbReference type="Pfam" id="PF00932">
    <property type="entry name" value="LTD"/>
    <property type="match status" value="1"/>
</dbReference>
<dbReference type="SUPFAM" id="SSF74853">
    <property type="entry name" value="Lamin A/C globular tail domain"/>
    <property type="match status" value="1"/>
</dbReference>
<dbReference type="PROSITE" id="PS51318">
    <property type="entry name" value="TAT"/>
    <property type="match status" value="1"/>
</dbReference>
<feature type="compositionally biased region" description="Acidic residues" evidence="1">
    <location>
        <begin position="158"/>
        <end position="213"/>
    </location>
</feature>
<evidence type="ECO:0000259" key="2">
    <source>
        <dbReference type="PROSITE" id="PS51841"/>
    </source>
</evidence>
<reference evidence="4" key="1">
    <citation type="submission" date="2016-10" db="EMBL/GenBank/DDBJ databases">
        <authorList>
            <person name="Varghese N."/>
            <person name="Submissions S."/>
        </authorList>
    </citation>
    <scope>NUCLEOTIDE SEQUENCE [LARGE SCALE GENOMIC DNA]</scope>
    <source>
        <strain evidence="4">CGMCC 1.7738</strain>
    </source>
</reference>
<dbReference type="STRING" id="553466.SAMN04487950_1328"/>
<protein>
    <submittedName>
        <fullName evidence="3">Lamin Tail Domain</fullName>
    </submittedName>
</protein>
<feature type="region of interest" description="Disordered" evidence="1">
    <location>
        <begin position="133"/>
        <end position="239"/>
    </location>
</feature>
<feature type="domain" description="LTD" evidence="2">
    <location>
        <begin position="24"/>
        <end position="169"/>
    </location>
</feature>
<dbReference type="Gene3D" id="2.60.40.1260">
    <property type="entry name" value="Lamin Tail domain"/>
    <property type="match status" value="1"/>
</dbReference>
<dbReference type="Proteomes" id="UP000199607">
    <property type="component" value="Unassembled WGS sequence"/>
</dbReference>
<organism evidence="3 4">
    <name type="scientific">Halogranum rubrum</name>
    <dbReference type="NCBI Taxonomy" id="553466"/>
    <lineage>
        <taxon>Archaea</taxon>
        <taxon>Methanobacteriati</taxon>
        <taxon>Methanobacteriota</taxon>
        <taxon>Stenosarchaea group</taxon>
        <taxon>Halobacteria</taxon>
        <taxon>Halobacteriales</taxon>
        <taxon>Haloferacaceae</taxon>
    </lineage>
</organism>
<gene>
    <name evidence="3" type="ORF">SAMN04487950_1328</name>
</gene>
<keyword evidence="4" id="KW-1185">Reference proteome</keyword>
<evidence type="ECO:0000313" key="4">
    <source>
        <dbReference type="Proteomes" id="UP000199607"/>
    </source>
</evidence>
<dbReference type="AlphaFoldDB" id="A0A1I4CSI3"/>
<dbReference type="InterPro" id="IPR036415">
    <property type="entry name" value="Lamin_tail_dom_sf"/>
</dbReference>
<dbReference type="InterPro" id="IPR006311">
    <property type="entry name" value="TAT_signal"/>
</dbReference>
<dbReference type="PROSITE" id="PS51841">
    <property type="entry name" value="LTD"/>
    <property type="match status" value="1"/>
</dbReference>
<proteinExistence type="predicted"/>
<sequence>MNSTRRTFLAGVTAAATGLVGTNTVLAQEDSALRFATVDATGEYVVVENTGDSPFDLSGYYMEFEYKQNVSQSRQFPSGTVVDAGGTLTIASGAKDVADADVTFGYEGSVINDEVDYLAILEPDESTVVVSYRTSDPLPTETATPEPTPEQTETAEPTPEETATETPESEPTETAEPTPEETETAEPTPEETTTETPDPEPTETPESTPEETESPSKTPEKTPAEEPEQDESPVEEDGC</sequence>
<dbReference type="InterPro" id="IPR001322">
    <property type="entry name" value="Lamin_tail_dom"/>
</dbReference>
<evidence type="ECO:0000256" key="1">
    <source>
        <dbReference type="SAM" id="MobiDB-lite"/>
    </source>
</evidence>
<name>A0A1I4CSI3_9EURY</name>
<evidence type="ECO:0000313" key="3">
    <source>
        <dbReference type="EMBL" id="SFK83197.1"/>
    </source>
</evidence>
<dbReference type="EMBL" id="FOTC01000001">
    <property type="protein sequence ID" value="SFK83197.1"/>
    <property type="molecule type" value="Genomic_DNA"/>
</dbReference>